<feature type="compositionally biased region" description="Polar residues" evidence="1">
    <location>
        <begin position="122"/>
        <end position="136"/>
    </location>
</feature>
<comment type="caution">
    <text evidence="2">The sequence shown here is derived from an EMBL/GenBank/DDBJ whole genome shotgun (WGS) entry which is preliminary data.</text>
</comment>
<reference evidence="2" key="1">
    <citation type="journal article" date="2014" name="Front. Microbiol.">
        <title>High frequency of phylogenetically diverse reductive dehalogenase-homologous genes in deep subseafloor sedimentary metagenomes.</title>
        <authorList>
            <person name="Kawai M."/>
            <person name="Futagami T."/>
            <person name="Toyoda A."/>
            <person name="Takaki Y."/>
            <person name="Nishi S."/>
            <person name="Hori S."/>
            <person name="Arai W."/>
            <person name="Tsubouchi T."/>
            <person name="Morono Y."/>
            <person name="Uchiyama I."/>
            <person name="Ito T."/>
            <person name="Fujiyama A."/>
            <person name="Inagaki F."/>
            <person name="Takami H."/>
        </authorList>
    </citation>
    <scope>NUCLEOTIDE SEQUENCE</scope>
    <source>
        <strain evidence="2">Expedition CK06-06</strain>
    </source>
</reference>
<dbReference type="AlphaFoldDB" id="X0XE90"/>
<dbReference type="EMBL" id="BARS01043704">
    <property type="protein sequence ID" value="GAG41420.1"/>
    <property type="molecule type" value="Genomic_DNA"/>
</dbReference>
<feature type="region of interest" description="Disordered" evidence="1">
    <location>
        <begin position="119"/>
        <end position="229"/>
    </location>
</feature>
<organism evidence="2">
    <name type="scientific">marine sediment metagenome</name>
    <dbReference type="NCBI Taxonomy" id="412755"/>
    <lineage>
        <taxon>unclassified sequences</taxon>
        <taxon>metagenomes</taxon>
        <taxon>ecological metagenomes</taxon>
    </lineage>
</organism>
<proteinExistence type="predicted"/>
<name>X0XE90_9ZZZZ</name>
<gene>
    <name evidence="2" type="ORF">S01H1_66115</name>
</gene>
<sequence length="229" mass="26248">MSSDNEHETAINLEDIISEMSSSFNVSLKAALTPFVDRVNTIDGNYKIMTEFLRTMPEFKDLVAENAALRKELAEMRSSDTEYPSVTLEVTEKQRGDEDANTLVKQVYTDVNLESHDETRDTIVSSYSETCASSSDDMYDDDDDEDENDDDDEKNDDDEEKNDDDEEKNDDEKNDDEKNDDEDNDDEDNDDEDNDDEDNDDEDNDDEEKNDDDDANDDDLRAAEKTNDE</sequence>
<evidence type="ECO:0000256" key="1">
    <source>
        <dbReference type="SAM" id="MobiDB-lite"/>
    </source>
</evidence>
<feature type="non-terminal residue" evidence="2">
    <location>
        <position position="229"/>
    </location>
</feature>
<evidence type="ECO:0000313" key="2">
    <source>
        <dbReference type="EMBL" id="GAG41420.1"/>
    </source>
</evidence>
<feature type="compositionally biased region" description="Basic and acidic residues" evidence="1">
    <location>
        <begin position="218"/>
        <end position="229"/>
    </location>
</feature>
<feature type="compositionally biased region" description="Acidic residues" evidence="1">
    <location>
        <begin position="137"/>
        <end position="217"/>
    </location>
</feature>
<protein>
    <submittedName>
        <fullName evidence="2">Uncharacterized protein</fullName>
    </submittedName>
</protein>
<accession>X0XE90</accession>